<keyword evidence="3" id="KW-0805">Transcription regulation</keyword>
<keyword evidence="5" id="KW-0804">Transcription</keyword>
<evidence type="ECO:0000313" key="11">
    <source>
        <dbReference type="Proteomes" id="UP001597480"/>
    </source>
</evidence>
<evidence type="ECO:0000256" key="5">
    <source>
        <dbReference type="ARBA" id="ARBA00023163"/>
    </source>
</evidence>
<feature type="domain" description="Cyclic nucleotide-binding" evidence="7">
    <location>
        <begin position="159"/>
        <end position="243"/>
    </location>
</feature>
<dbReference type="InterPro" id="IPR014710">
    <property type="entry name" value="RmlC-like_jellyroll"/>
</dbReference>
<evidence type="ECO:0000259" key="9">
    <source>
        <dbReference type="PROSITE" id="PS51063"/>
    </source>
</evidence>
<dbReference type="Proteomes" id="UP001597480">
    <property type="component" value="Unassembled WGS sequence"/>
</dbReference>
<evidence type="ECO:0000256" key="2">
    <source>
        <dbReference type="ARBA" id="ARBA00023012"/>
    </source>
</evidence>
<dbReference type="InterPro" id="IPR012318">
    <property type="entry name" value="HTH_CRP"/>
</dbReference>
<dbReference type="PROSITE" id="PS00042">
    <property type="entry name" value="HTH_CRP_1"/>
    <property type="match status" value="1"/>
</dbReference>
<comment type="caution">
    <text evidence="10">The sequence shown here is derived from an EMBL/GenBank/DDBJ whole genome shotgun (WGS) entry which is preliminary data.</text>
</comment>
<dbReference type="Pfam" id="PF00027">
    <property type="entry name" value="cNMP_binding"/>
    <property type="match status" value="1"/>
</dbReference>
<dbReference type="SMART" id="SM00419">
    <property type="entry name" value="HTH_CRP"/>
    <property type="match status" value="1"/>
</dbReference>
<dbReference type="CDD" id="cd17574">
    <property type="entry name" value="REC_OmpR"/>
    <property type="match status" value="1"/>
</dbReference>
<feature type="domain" description="Response regulatory" evidence="8">
    <location>
        <begin position="3"/>
        <end position="119"/>
    </location>
</feature>
<dbReference type="SUPFAM" id="SSF51206">
    <property type="entry name" value="cAMP-binding domain-like"/>
    <property type="match status" value="1"/>
</dbReference>
<organism evidence="10 11">
    <name type="scientific">Flavobacterium suzhouense</name>
    <dbReference type="NCBI Taxonomy" id="1529638"/>
    <lineage>
        <taxon>Bacteria</taxon>
        <taxon>Pseudomonadati</taxon>
        <taxon>Bacteroidota</taxon>
        <taxon>Flavobacteriia</taxon>
        <taxon>Flavobacteriales</taxon>
        <taxon>Flavobacteriaceae</taxon>
        <taxon>Flavobacterium</taxon>
    </lineage>
</organism>
<dbReference type="InterPro" id="IPR018335">
    <property type="entry name" value="Tscrpt_reg_HTH_Crp-type_CS"/>
</dbReference>
<evidence type="ECO:0000313" key="10">
    <source>
        <dbReference type="EMBL" id="MFD2602758.1"/>
    </source>
</evidence>
<feature type="domain" description="HTH crp-type" evidence="9">
    <location>
        <begin position="274"/>
        <end position="342"/>
    </location>
</feature>
<keyword evidence="4" id="KW-0238">DNA-binding</keyword>
<dbReference type="InterPro" id="IPR000595">
    <property type="entry name" value="cNMP-bd_dom"/>
</dbReference>
<dbReference type="SMART" id="SM00100">
    <property type="entry name" value="cNMP"/>
    <property type="match status" value="1"/>
</dbReference>
<dbReference type="InterPro" id="IPR039420">
    <property type="entry name" value="WalR-like"/>
</dbReference>
<proteinExistence type="predicted"/>
<dbReference type="InterPro" id="IPR011006">
    <property type="entry name" value="CheY-like_superfamily"/>
</dbReference>
<accession>A0ABW5NVY8</accession>
<protein>
    <submittedName>
        <fullName evidence="10">Response regulator</fullName>
    </submittedName>
</protein>
<dbReference type="CDD" id="cd00038">
    <property type="entry name" value="CAP_ED"/>
    <property type="match status" value="1"/>
</dbReference>
<dbReference type="SUPFAM" id="SSF52172">
    <property type="entry name" value="CheY-like"/>
    <property type="match status" value="1"/>
</dbReference>
<name>A0ABW5NVY8_9FLAO</name>
<dbReference type="Gene3D" id="1.10.10.10">
    <property type="entry name" value="Winged helix-like DNA-binding domain superfamily/Winged helix DNA-binding domain"/>
    <property type="match status" value="1"/>
</dbReference>
<keyword evidence="2" id="KW-0902">Two-component regulatory system</keyword>
<dbReference type="Pfam" id="PF00072">
    <property type="entry name" value="Response_reg"/>
    <property type="match status" value="1"/>
</dbReference>
<dbReference type="SMART" id="SM00448">
    <property type="entry name" value="REC"/>
    <property type="match status" value="1"/>
</dbReference>
<dbReference type="Gene3D" id="2.60.120.10">
    <property type="entry name" value="Jelly Rolls"/>
    <property type="match status" value="1"/>
</dbReference>
<keyword evidence="1 6" id="KW-0597">Phosphoprotein</keyword>
<dbReference type="SUPFAM" id="SSF46785">
    <property type="entry name" value="Winged helix' DNA-binding domain"/>
    <property type="match status" value="1"/>
</dbReference>
<evidence type="ECO:0000256" key="3">
    <source>
        <dbReference type="ARBA" id="ARBA00023015"/>
    </source>
</evidence>
<sequence>MSKVLIIEDNDSIRENIIEILELSGYEVLSASNGKSGIELAITHNPDIILCDIMMPELDGYGVLHVLSQSSVTKTIPFIFLTAKTERSDLRKGMELGADDYLTKPFDDSELLRAIESRTKKKEAQQLYYGQTPENLNTIISNKKGLDELKSVMQERSCRKFKPHQHIHYEGDHVTGIYYIISGTVKTVKFTKDGRELITGIYKEGDYLDINVMLSANIYSDTAIAIEETVLSFLPIDQLDKLIFLHPEIGAKFINILTCNIREKELRLLQIAYMSVRKRIAEGIIKMAGQHNCDNAMIKITRDDLAALSGTSPETVSRTLSDFKEEGLIKKSAGTLHILNFNKLNTLRN</sequence>
<dbReference type="InterPro" id="IPR018490">
    <property type="entry name" value="cNMP-bd_dom_sf"/>
</dbReference>
<evidence type="ECO:0000256" key="6">
    <source>
        <dbReference type="PROSITE-ProRule" id="PRU00169"/>
    </source>
</evidence>
<evidence type="ECO:0000256" key="1">
    <source>
        <dbReference type="ARBA" id="ARBA00022553"/>
    </source>
</evidence>
<dbReference type="Pfam" id="PF13545">
    <property type="entry name" value="HTH_Crp_2"/>
    <property type="match status" value="1"/>
</dbReference>
<dbReference type="PANTHER" id="PTHR48111:SF4">
    <property type="entry name" value="DNA-BINDING DUAL TRANSCRIPTIONAL REGULATOR OMPR"/>
    <property type="match status" value="1"/>
</dbReference>
<dbReference type="InterPro" id="IPR036388">
    <property type="entry name" value="WH-like_DNA-bd_sf"/>
</dbReference>
<dbReference type="PROSITE" id="PS51063">
    <property type="entry name" value="HTH_CRP_2"/>
    <property type="match status" value="1"/>
</dbReference>
<dbReference type="Gene3D" id="3.40.50.2300">
    <property type="match status" value="1"/>
</dbReference>
<dbReference type="PROSITE" id="PS50042">
    <property type="entry name" value="CNMP_BINDING_3"/>
    <property type="match status" value="1"/>
</dbReference>
<evidence type="ECO:0000259" key="7">
    <source>
        <dbReference type="PROSITE" id="PS50042"/>
    </source>
</evidence>
<feature type="modified residue" description="4-aspartylphosphate" evidence="6">
    <location>
        <position position="52"/>
    </location>
</feature>
<dbReference type="EMBL" id="JBHUMD010000026">
    <property type="protein sequence ID" value="MFD2602758.1"/>
    <property type="molecule type" value="Genomic_DNA"/>
</dbReference>
<dbReference type="PANTHER" id="PTHR48111">
    <property type="entry name" value="REGULATOR OF RPOS"/>
    <property type="match status" value="1"/>
</dbReference>
<dbReference type="InterPro" id="IPR036390">
    <property type="entry name" value="WH_DNA-bd_sf"/>
</dbReference>
<dbReference type="InterPro" id="IPR001789">
    <property type="entry name" value="Sig_transdc_resp-reg_receiver"/>
</dbReference>
<evidence type="ECO:0000259" key="8">
    <source>
        <dbReference type="PROSITE" id="PS50110"/>
    </source>
</evidence>
<dbReference type="PRINTS" id="PR00034">
    <property type="entry name" value="HTHCRP"/>
</dbReference>
<dbReference type="RefSeq" id="WP_379821193.1">
    <property type="nucleotide sequence ID" value="NZ_JBHUMD010000026.1"/>
</dbReference>
<keyword evidence="11" id="KW-1185">Reference proteome</keyword>
<evidence type="ECO:0000256" key="4">
    <source>
        <dbReference type="ARBA" id="ARBA00023125"/>
    </source>
</evidence>
<reference evidence="11" key="1">
    <citation type="journal article" date="2019" name="Int. J. Syst. Evol. Microbiol.">
        <title>The Global Catalogue of Microorganisms (GCM) 10K type strain sequencing project: providing services to taxonomists for standard genome sequencing and annotation.</title>
        <authorList>
            <consortium name="The Broad Institute Genomics Platform"/>
            <consortium name="The Broad Institute Genome Sequencing Center for Infectious Disease"/>
            <person name="Wu L."/>
            <person name="Ma J."/>
        </authorList>
    </citation>
    <scope>NUCLEOTIDE SEQUENCE [LARGE SCALE GENOMIC DNA]</scope>
    <source>
        <strain evidence="11">KCTC 42107</strain>
    </source>
</reference>
<dbReference type="PROSITE" id="PS50110">
    <property type="entry name" value="RESPONSE_REGULATORY"/>
    <property type="match status" value="1"/>
</dbReference>
<gene>
    <name evidence="10" type="ORF">ACFSR3_11875</name>
</gene>